<keyword evidence="4 9" id="KW-0808">Transferase</keyword>
<dbReference type="GO" id="GO:0046316">
    <property type="term" value="F:gluconokinase activity"/>
    <property type="evidence" value="ECO:0007669"/>
    <property type="project" value="UniProtKB-EC"/>
</dbReference>
<evidence type="ECO:0000313" key="11">
    <source>
        <dbReference type="Proteomes" id="UP001275084"/>
    </source>
</evidence>
<dbReference type="InterPro" id="IPR027417">
    <property type="entry name" value="P-loop_NTPase"/>
</dbReference>
<keyword evidence="10" id="KW-0378">Hydrolase</keyword>
<dbReference type="PANTHER" id="PTHR43442">
    <property type="entry name" value="GLUCONOKINASE-RELATED"/>
    <property type="match status" value="1"/>
</dbReference>
<reference evidence="10" key="2">
    <citation type="submission" date="2023-06" db="EMBL/GenBank/DDBJ databases">
        <authorList>
            <consortium name="Lawrence Berkeley National Laboratory"/>
            <person name="Haridas S."/>
            <person name="Hensen N."/>
            <person name="Bonometti L."/>
            <person name="Westerberg I."/>
            <person name="Brannstrom I.O."/>
            <person name="Guillou S."/>
            <person name="Cros-Aarteil S."/>
            <person name="Calhoun S."/>
            <person name="Kuo A."/>
            <person name="Mondo S."/>
            <person name="Pangilinan J."/>
            <person name="Riley R."/>
            <person name="Labutti K."/>
            <person name="Andreopoulos B."/>
            <person name="Lipzen A."/>
            <person name="Chen C."/>
            <person name="Yanf M."/>
            <person name="Daum C."/>
            <person name="Ng V."/>
            <person name="Clum A."/>
            <person name="Steindorff A."/>
            <person name="Ohm R."/>
            <person name="Martin F."/>
            <person name="Silar P."/>
            <person name="Natvig D."/>
            <person name="Lalanne C."/>
            <person name="Gautier V."/>
            <person name="Ament-Velasquez S.L."/>
            <person name="Kruys A."/>
            <person name="Hutchinson M.I."/>
            <person name="Powell A.J."/>
            <person name="Barry K."/>
            <person name="Miller A.N."/>
            <person name="Grigoriev I.V."/>
            <person name="Debuchy R."/>
            <person name="Gladieux P."/>
            <person name="Thoren M.H."/>
            <person name="Johannesson H."/>
        </authorList>
    </citation>
    <scope>NUCLEOTIDE SEQUENCE</scope>
    <source>
        <strain evidence="10">CBS 955.72</strain>
    </source>
</reference>
<evidence type="ECO:0000256" key="6">
    <source>
        <dbReference type="ARBA" id="ARBA00022777"/>
    </source>
</evidence>
<evidence type="ECO:0000256" key="3">
    <source>
        <dbReference type="ARBA" id="ARBA00012054"/>
    </source>
</evidence>
<comment type="caution">
    <text evidence="10">The sequence shown here is derived from an EMBL/GenBank/DDBJ whole genome shotgun (WGS) entry which is preliminary data.</text>
</comment>
<gene>
    <name evidence="10" type="ORF">B0T25DRAFT_608541</name>
</gene>
<evidence type="ECO:0000256" key="5">
    <source>
        <dbReference type="ARBA" id="ARBA00022741"/>
    </source>
</evidence>
<accession>A0AAJ0HJU2</accession>
<evidence type="ECO:0000256" key="8">
    <source>
        <dbReference type="ARBA" id="ARBA00048090"/>
    </source>
</evidence>
<keyword evidence="11" id="KW-1185">Reference proteome</keyword>
<dbReference type="GO" id="GO:0016787">
    <property type="term" value="F:hydrolase activity"/>
    <property type="evidence" value="ECO:0007669"/>
    <property type="project" value="UniProtKB-KW"/>
</dbReference>
<comment type="catalytic activity">
    <reaction evidence="8 9">
        <text>D-gluconate + ATP = 6-phospho-D-gluconate + ADP + H(+)</text>
        <dbReference type="Rhea" id="RHEA:19433"/>
        <dbReference type="ChEBI" id="CHEBI:15378"/>
        <dbReference type="ChEBI" id="CHEBI:18391"/>
        <dbReference type="ChEBI" id="CHEBI:30616"/>
        <dbReference type="ChEBI" id="CHEBI:58759"/>
        <dbReference type="ChEBI" id="CHEBI:456216"/>
        <dbReference type="EC" id="2.7.1.12"/>
    </reaction>
</comment>
<dbReference type="SUPFAM" id="SSF52540">
    <property type="entry name" value="P-loop containing nucleoside triphosphate hydrolases"/>
    <property type="match status" value="1"/>
</dbReference>
<dbReference type="EMBL" id="JAUIQD010000004">
    <property type="protein sequence ID" value="KAK3353971.1"/>
    <property type="molecule type" value="Genomic_DNA"/>
</dbReference>
<protein>
    <recommendedName>
        <fullName evidence="3 9">Gluconokinase</fullName>
        <ecNumber evidence="3 9">2.7.1.12</ecNumber>
    </recommendedName>
</protein>
<evidence type="ECO:0000256" key="7">
    <source>
        <dbReference type="ARBA" id="ARBA00022840"/>
    </source>
</evidence>
<evidence type="ECO:0000256" key="1">
    <source>
        <dbReference type="ARBA" id="ARBA00004875"/>
    </source>
</evidence>
<dbReference type="GO" id="GO:0005975">
    <property type="term" value="P:carbohydrate metabolic process"/>
    <property type="evidence" value="ECO:0007669"/>
    <property type="project" value="InterPro"/>
</dbReference>
<dbReference type="NCBIfam" id="TIGR01313">
    <property type="entry name" value="therm_gnt_kin"/>
    <property type="match status" value="1"/>
</dbReference>
<proteinExistence type="inferred from homology"/>
<keyword evidence="6 9" id="KW-0418">Kinase</keyword>
<evidence type="ECO:0000256" key="9">
    <source>
        <dbReference type="RuleBase" id="RU363066"/>
    </source>
</evidence>
<reference evidence="10" key="1">
    <citation type="journal article" date="2023" name="Mol. Phylogenet. Evol.">
        <title>Genome-scale phylogeny and comparative genomics of the fungal order Sordariales.</title>
        <authorList>
            <person name="Hensen N."/>
            <person name="Bonometti L."/>
            <person name="Westerberg I."/>
            <person name="Brannstrom I.O."/>
            <person name="Guillou S."/>
            <person name="Cros-Aarteil S."/>
            <person name="Calhoun S."/>
            <person name="Haridas S."/>
            <person name="Kuo A."/>
            <person name="Mondo S."/>
            <person name="Pangilinan J."/>
            <person name="Riley R."/>
            <person name="LaButti K."/>
            <person name="Andreopoulos B."/>
            <person name="Lipzen A."/>
            <person name="Chen C."/>
            <person name="Yan M."/>
            <person name="Daum C."/>
            <person name="Ng V."/>
            <person name="Clum A."/>
            <person name="Steindorff A."/>
            <person name="Ohm R.A."/>
            <person name="Martin F."/>
            <person name="Silar P."/>
            <person name="Natvig D.O."/>
            <person name="Lalanne C."/>
            <person name="Gautier V."/>
            <person name="Ament-Velasquez S.L."/>
            <person name="Kruys A."/>
            <person name="Hutchinson M.I."/>
            <person name="Powell A.J."/>
            <person name="Barry K."/>
            <person name="Miller A.N."/>
            <person name="Grigoriev I.V."/>
            <person name="Debuchy R."/>
            <person name="Gladieux P."/>
            <person name="Hiltunen Thoren M."/>
            <person name="Johannesson H."/>
        </authorList>
    </citation>
    <scope>NUCLEOTIDE SEQUENCE</scope>
    <source>
        <strain evidence="10">CBS 955.72</strain>
    </source>
</reference>
<keyword evidence="7 9" id="KW-0067">ATP-binding</keyword>
<dbReference type="GO" id="GO:0005737">
    <property type="term" value="C:cytoplasm"/>
    <property type="evidence" value="ECO:0007669"/>
    <property type="project" value="TreeGrafter"/>
</dbReference>
<name>A0AAJ0HJU2_9PEZI</name>
<dbReference type="Pfam" id="PF13671">
    <property type="entry name" value="AAA_33"/>
    <property type="match status" value="1"/>
</dbReference>
<dbReference type="PANTHER" id="PTHR43442:SF3">
    <property type="entry name" value="GLUCONOKINASE-RELATED"/>
    <property type="match status" value="1"/>
</dbReference>
<dbReference type="EC" id="2.7.1.12" evidence="3 9"/>
<sequence>MGSIPTSNNTASPAPEQQAIGDTAQTDKHRGHRWIWFVTGPTACGKTTIAQALADDVDFTFIEGDDFHPQASVEKMSHGLPLTDADRAGWLAALRSHETAQPAGSARGAKLPHLVMTCSALKQGYRDVLREGGAHAGDLRIRFVLLDASEAELVRRAAGREGHFAGPELVRSQMAALERPGEGEADVVVVDTEGRGVGDTVREVVTRVREGMMMDDGSYLKVL</sequence>
<keyword evidence="5 9" id="KW-0547">Nucleotide-binding</keyword>
<dbReference type="Gene3D" id="3.40.50.300">
    <property type="entry name" value="P-loop containing nucleotide triphosphate hydrolases"/>
    <property type="match status" value="1"/>
</dbReference>
<evidence type="ECO:0000256" key="4">
    <source>
        <dbReference type="ARBA" id="ARBA00022679"/>
    </source>
</evidence>
<dbReference type="CDD" id="cd02021">
    <property type="entry name" value="GntK"/>
    <property type="match status" value="1"/>
</dbReference>
<evidence type="ECO:0000313" key="10">
    <source>
        <dbReference type="EMBL" id="KAK3353971.1"/>
    </source>
</evidence>
<dbReference type="AlphaFoldDB" id="A0AAJ0HJU2"/>
<organism evidence="10 11">
    <name type="scientific">Lasiosphaeria hispida</name>
    <dbReference type="NCBI Taxonomy" id="260671"/>
    <lineage>
        <taxon>Eukaryota</taxon>
        <taxon>Fungi</taxon>
        <taxon>Dikarya</taxon>
        <taxon>Ascomycota</taxon>
        <taxon>Pezizomycotina</taxon>
        <taxon>Sordariomycetes</taxon>
        <taxon>Sordariomycetidae</taxon>
        <taxon>Sordariales</taxon>
        <taxon>Lasiosphaeriaceae</taxon>
        <taxon>Lasiosphaeria</taxon>
    </lineage>
</organism>
<comment type="similarity">
    <text evidence="2 9">Belongs to the gluconokinase GntK/GntV family.</text>
</comment>
<dbReference type="GO" id="GO:0005524">
    <property type="term" value="F:ATP binding"/>
    <property type="evidence" value="ECO:0007669"/>
    <property type="project" value="UniProtKB-KW"/>
</dbReference>
<dbReference type="Proteomes" id="UP001275084">
    <property type="component" value="Unassembled WGS sequence"/>
</dbReference>
<comment type="pathway">
    <text evidence="1 9">Carbohydrate acid metabolism; D-gluconate degradation.</text>
</comment>
<dbReference type="InterPro" id="IPR006001">
    <property type="entry name" value="Therm_gnt_kin"/>
</dbReference>
<evidence type="ECO:0000256" key="2">
    <source>
        <dbReference type="ARBA" id="ARBA00008420"/>
    </source>
</evidence>